<comment type="subcellular location">
    <subcellularLocation>
        <location evidence="1">Cell membrane</location>
        <topology evidence="1">Multi-pass membrane protein</topology>
    </subcellularLocation>
</comment>
<accession>D6Z6D5</accession>
<reference evidence="9" key="1">
    <citation type="submission" date="2010-02" db="EMBL/GenBank/DDBJ databases">
        <title>Complete sequence of Desulfurivibrio alkaliphilus AHT2.</title>
        <authorList>
            <consortium name="US DOE Joint Genome Institute"/>
            <person name="Pitluck S."/>
            <person name="Chertkov O."/>
            <person name="Detter J.C."/>
            <person name="Han C."/>
            <person name="Tapia R."/>
            <person name="Larimer F."/>
            <person name="Land M."/>
            <person name="Hauser L."/>
            <person name="Kyrpides N."/>
            <person name="Mikhailova N."/>
            <person name="Sorokin D.Y."/>
            <person name="Muyzer G."/>
            <person name="Woyke T."/>
        </authorList>
    </citation>
    <scope>NUCLEOTIDE SEQUENCE [LARGE SCALE GENOMIC DNA]</scope>
    <source>
        <strain evidence="9">DSM 19089 / UNIQEM U267 / AHT2</strain>
    </source>
</reference>
<keyword evidence="3 6" id="KW-0812">Transmembrane</keyword>
<organism evidence="8 9">
    <name type="scientific">Desulfurivibrio alkaliphilus (strain DSM 19089 / UNIQEM U267 / AHT2)</name>
    <dbReference type="NCBI Taxonomy" id="589865"/>
    <lineage>
        <taxon>Bacteria</taxon>
        <taxon>Pseudomonadati</taxon>
        <taxon>Thermodesulfobacteriota</taxon>
        <taxon>Desulfobulbia</taxon>
        <taxon>Desulfobulbales</taxon>
        <taxon>Desulfobulbaceae</taxon>
        <taxon>Desulfurivibrio</taxon>
    </lineage>
</organism>
<dbReference type="Proteomes" id="UP000001508">
    <property type="component" value="Chromosome"/>
</dbReference>
<dbReference type="OrthoDB" id="9803781at2"/>
<feature type="transmembrane region" description="Helical" evidence="6">
    <location>
        <begin position="251"/>
        <end position="270"/>
    </location>
</feature>
<dbReference type="Pfam" id="PF03176">
    <property type="entry name" value="MMPL"/>
    <property type="match status" value="2"/>
</dbReference>
<protein>
    <submittedName>
        <fullName evidence="8">RND superfamily exporter</fullName>
    </submittedName>
</protein>
<feature type="domain" description="SSD" evidence="7">
    <location>
        <begin position="247"/>
        <end position="377"/>
    </location>
</feature>
<dbReference type="PANTHER" id="PTHR33406">
    <property type="entry name" value="MEMBRANE PROTEIN MJ1562-RELATED"/>
    <property type="match status" value="1"/>
</dbReference>
<feature type="transmembrane region" description="Helical" evidence="6">
    <location>
        <begin position="323"/>
        <end position="346"/>
    </location>
</feature>
<keyword evidence="4 6" id="KW-1133">Transmembrane helix</keyword>
<evidence type="ECO:0000313" key="8">
    <source>
        <dbReference type="EMBL" id="ADH86900.1"/>
    </source>
</evidence>
<dbReference type="InterPro" id="IPR000731">
    <property type="entry name" value="SSD"/>
</dbReference>
<dbReference type="AlphaFoldDB" id="D6Z6D5"/>
<keyword evidence="2" id="KW-1003">Cell membrane</keyword>
<name>D6Z6D5_DESAT</name>
<dbReference type="PROSITE" id="PS50156">
    <property type="entry name" value="SSD"/>
    <property type="match status" value="1"/>
</dbReference>
<evidence type="ECO:0000256" key="2">
    <source>
        <dbReference type="ARBA" id="ARBA00022475"/>
    </source>
</evidence>
<dbReference type="GO" id="GO:0005886">
    <property type="term" value="C:plasma membrane"/>
    <property type="evidence" value="ECO:0007669"/>
    <property type="project" value="UniProtKB-SubCell"/>
</dbReference>
<dbReference type="RefSeq" id="WP_013164414.1">
    <property type="nucleotide sequence ID" value="NC_014216.1"/>
</dbReference>
<dbReference type="KEGG" id="dak:DaAHT2_2235"/>
<keyword evidence="5 6" id="KW-0472">Membrane</keyword>
<dbReference type="PANTHER" id="PTHR33406:SF12">
    <property type="entry name" value="BLR2997 PROTEIN"/>
    <property type="match status" value="1"/>
</dbReference>
<dbReference type="HOGENOM" id="CLU_008861_3_0_7"/>
<evidence type="ECO:0000256" key="3">
    <source>
        <dbReference type="ARBA" id="ARBA00022692"/>
    </source>
</evidence>
<feature type="transmembrane region" description="Helical" evidence="6">
    <location>
        <begin position="222"/>
        <end position="244"/>
    </location>
</feature>
<gene>
    <name evidence="8" type="ordered locus">DaAHT2_2235</name>
</gene>
<evidence type="ECO:0000256" key="4">
    <source>
        <dbReference type="ARBA" id="ARBA00022989"/>
    </source>
</evidence>
<dbReference type="InterPro" id="IPR004869">
    <property type="entry name" value="MMPL_dom"/>
</dbReference>
<dbReference type="SUPFAM" id="SSF82866">
    <property type="entry name" value="Multidrug efflux transporter AcrB transmembrane domain"/>
    <property type="match status" value="2"/>
</dbReference>
<dbReference type="Gene3D" id="1.20.1640.10">
    <property type="entry name" value="Multidrug efflux transporter AcrB transmembrane domain"/>
    <property type="match status" value="2"/>
</dbReference>
<evidence type="ECO:0000256" key="1">
    <source>
        <dbReference type="ARBA" id="ARBA00004651"/>
    </source>
</evidence>
<feature type="transmembrane region" description="Helical" evidence="6">
    <location>
        <begin position="773"/>
        <end position="794"/>
    </location>
</feature>
<evidence type="ECO:0000256" key="5">
    <source>
        <dbReference type="ARBA" id="ARBA00023136"/>
    </source>
</evidence>
<feature type="transmembrane region" description="Helical" evidence="6">
    <location>
        <begin position="717"/>
        <end position="740"/>
    </location>
</feature>
<dbReference type="eggNOG" id="COG1033">
    <property type="taxonomic scope" value="Bacteria"/>
</dbReference>
<dbReference type="STRING" id="589865.DaAHT2_2235"/>
<sequence length="908" mass="101632">MTGSRWIIPALNRPRLTITLLVLFALGLATMLPRITVDTNPENMLAADEPVRLFHNQVKEEFTLHDMVVLGIVNEDHPDGVFTPEILSRVLELSRFAQDLRDPDHPEHRVVTRYVLAPDVVDSIRQDGPGQIRFEWLMPSAPGTREEALAIRDRALDNPMLRGTLVSEDGQALAIFLPLSTKDYAFEVRRALLDKIDQFGAVPESYHITGLPVAEETFGVEMFMQMAISAPLAMLAIFLLMLFFFRKFSMVIAPMIVALLAVISTMGLLIGTGHTVHIMSSMIPIFLMPIAVVNSIHILSVFFDKYPQIRDREQTLKEVMDELFVPMIFTSLTSAVGFASLALTPIPPVQVFGLFVAIGILIAWLTTILLVPAYIMLLKPARLADLAAPPAQGGEAEPAGKSLLDRHLGWMGNFTYRRARLIIGLSFLALGLAAWGISLIQVNDNPVKWFTEKHSIREADRVLNHHFAGTYEAYLVLEATEQAVPEPATLATELWEAMWEDYAHPSRVPCDTVLDPPEWWTLQARYEAENLAKVVSDVDEFFRRLEDKWEDRLFAAEDDENYDFWLDALDRLGEMQGRGEIFKQPEVLAWLVELEEHLSAAGTVGKSNSLTSLVRKIYQELLGGEPEDYRLPESAAGVAQTLMAFQNSHRPDDLWHLVTPDFRRANVWLQLRDGDNKVMEQTLADLEEFLAANPPPVELHHAWAGNTYINVIWQDKMVYGMLWAFLGSFVVIFLMMTLLFRSPLWGMLAMVPITVTVAFIYGLIGFIGKDYDMPVAVLSSLTLGLAVDFAIHFLQRSRQAYRRRQQEAAALAEATPVSATPAAKTAPAATPETLWEKARRDVFAEPARAISRNAIVVSVGFMPLLAAPLVPYKTVGFFLAAIMAVSGLATMYMLPAAVKLLTKQLFKR</sequence>
<feature type="transmembrane region" description="Helical" evidence="6">
    <location>
        <begin position="876"/>
        <end position="898"/>
    </location>
</feature>
<feature type="transmembrane region" description="Helical" evidence="6">
    <location>
        <begin position="282"/>
        <end position="303"/>
    </location>
</feature>
<evidence type="ECO:0000313" key="9">
    <source>
        <dbReference type="Proteomes" id="UP000001508"/>
    </source>
</evidence>
<keyword evidence="9" id="KW-1185">Reference proteome</keyword>
<feature type="transmembrane region" description="Helical" evidence="6">
    <location>
        <begin position="747"/>
        <end position="767"/>
    </location>
</feature>
<dbReference type="InterPro" id="IPR050545">
    <property type="entry name" value="Mycobact_MmpL"/>
</dbReference>
<feature type="transmembrane region" description="Helical" evidence="6">
    <location>
        <begin position="421"/>
        <end position="440"/>
    </location>
</feature>
<evidence type="ECO:0000256" key="6">
    <source>
        <dbReference type="SAM" id="Phobius"/>
    </source>
</evidence>
<dbReference type="EMBL" id="CP001940">
    <property type="protein sequence ID" value="ADH86900.1"/>
    <property type="molecule type" value="Genomic_DNA"/>
</dbReference>
<evidence type="ECO:0000259" key="7">
    <source>
        <dbReference type="PROSITE" id="PS50156"/>
    </source>
</evidence>
<feature type="transmembrane region" description="Helical" evidence="6">
    <location>
        <begin position="849"/>
        <end position="870"/>
    </location>
</feature>
<dbReference type="InParanoid" id="D6Z6D5"/>
<proteinExistence type="predicted"/>
<feature type="transmembrane region" description="Helical" evidence="6">
    <location>
        <begin position="352"/>
        <end position="377"/>
    </location>
</feature>